<reference evidence="1 2" key="1">
    <citation type="journal article" date="2016" name="Int. J. Syst. Evol. Microbiol.">
        <title>Ensifer glycinis sp. nov., an novel rhizobial species associated with Glycine spp.</title>
        <authorList>
            <person name="Yan H."/>
            <person name="Yan J."/>
            <person name="Sui X.H."/>
            <person name="Wang E.T."/>
            <person name="Chen W.X."/>
            <person name="Zhang X.X."/>
            <person name="Chen W.F."/>
        </authorList>
    </citation>
    <scope>NUCLEOTIDE SEQUENCE [LARGE SCALE GENOMIC DNA]</scope>
    <source>
        <strain evidence="1 2">CCBAU 23380</strain>
    </source>
</reference>
<dbReference type="Proteomes" id="UP000094025">
    <property type="component" value="Unassembled WGS sequence"/>
</dbReference>
<sequence>MAAFIMLTRLSHQAMQSPKLLESLSHQIAEHIRRECPQVPWKANCIVLGPADYLDIFAAPDNATATKVATTFGHATTEIWAATELEQSIQLIRELPPSFVVSP</sequence>
<dbReference type="EMBL" id="LPUX01000066">
    <property type="protein sequence ID" value="OAP35644.1"/>
    <property type="molecule type" value="Genomic_DNA"/>
</dbReference>
<accession>A0A178XKB1</accession>
<dbReference type="Pfam" id="PF08734">
    <property type="entry name" value="GYD"/>
    <property type="match status" value="1"/>
</dbReference>
<evidence type="ECO:0000313" key="1">
    <source>
        <dbReference type="EMBL" id="OAP35644.1"/>
    </source>
</evidence>
<name>A0A178XKB1_9HYPH</name>
<dbReference type="OrthoDB" id="1550863at2"/>
<dbReference type="RefSeq" id="WP_015633514.1">
    <property type="nucleotide sequence ID" value="NZ_LPUX01000066.1"/>
</dbReference>
<keyword evidence="2" id="KW-1185">Reference proteome</keyword>
<gene>
    <name evidence="1" type="ORF">AU381_12090</name>
</gene>
<comment type="caution">
    <text evidence="1">The sequence shown here is derived from an EMBL/GenBank/DDBJ whole genome shotgun (WGS) entry which is preliminary data.</text>
</comment>
<dbReference type="AlphaFoldDB" id="A0A178XKB1"/>
<protein>
    <submittedName>
        <fullName evidence="1">GYD family protein</fullName>
    </submittedName>
</protein>
<organism evidence="1 2">
    <name type="scientific">Sinorhizobium glycinis</name>
    <dbReference type="NCBI Taxonomy" id="1472378"/>
    <lineage>
        <taxon>Bacteria</taxon>
        <taxon>Pseudomonadati</taxon>
        <taxon>Pseudomonadota</taxon>
        <taxon>Alphaproteobacteria</taxon>
        <taxon>Hyphomicrobiales</taxon>
        <taxon>Rhizobiaceae</taxon>
        <taxon>Sinorhizobium/Ensifer group</taxon>
        <taxon>Sinorhizobium</taxon>
    </lineage>
</organism>
<dbReference type="InterPro" id="IPR014845">
    <property type="entry name" value="GYD/TTHA1554"/>
</dbReference>
<proteinExistence type="predicted"/>
<evidence type="ECO:0000313" key="2">
    <source>
        <dbReference type="Proteomes" id="UP000094025"/>
    </source>
</evidence>